<dbReference type="Proteomes" id="UP001143486">
    <property type="component" value="Unassembled WGS sequence"/>
</dbReference>
<dbReference type="InterPro" id="IPR011335">
    <property type="entry name" value="Restrct_endonuc-II-like"/>
</dbReference>
<dbReference type="InterPro" id="IPR003509">
    <property type="entry name" value="UPF0102_YraN-like"/>
</dbReference>
<dbReference type="SUPFAM" id="SSF52980">
    <property type="entry name" value="Restriction endonuclease-like"/>
    <property type="match status" value="1"/>
</dbReference>
<accession>A0A9W6MPW8</accession>
<comment type="similarity">
    <text evidence="1 2">Belongs to the UPF0102 family.</text>
</comment>
<evidence type="ECO:0000256" key="2">
    <source>
        <dbReference type="HAMAP-Rule" id="MF_00048"/>
    </source>
</evidence>
<comment type="caution">
    <text evidence="3">The sequence shown here is derived from an EMBL/GenBank/DDBJ whole genome shotgun (WGS) entry which is preliminary data.</text>
</comment>
<dbReference type="NCBIfam" id="NF009151">
    <property type="entry name" value="PRK12497.1-5"/>
    <property type="match status" value="1"/>
</dbReference>
<evidence type="ECO:0000256" key="1">
    <source>
        <dbReference type="ARBA" id="ARBA00006738"/>
    </source>
</evidence>
<dbReference type="InterPro" id="IPR011856">
    <property type="entry name" value="tRNA_endonuc-like_dom_sf"/>
</dbReference>
<dbReference type="RefSeq" id="WP_271187993.1">
    <property type="nucleotide sequence ID" value="NZ_BSFE01000012.1"/>
</dbReference>
<name>A0A9W6MPW8_9PROT</name>
<dbReference type="GO" id="GO:0003676">
    <property type="term" value="F:nucleic acid binding"/>
    <property type="evidence" value="ECO:0007669"/>
    <property type="project" value="InterPro"/>
</dbReference>
<protein>
    <recommendedName>
        <fullName evidence="2">UPF0102 protein GCM10017621_31610</fullName>
    </recommendedName>
</protein>
<dbReference type="AlphaFoldDB" id="A0A9W6MPW8"/>
<reference evidence="3" key="1">
    <citation type="journal article" date="2014" name="Int. J. Syst. Evol. Microbiol.">
        <title>Complete genome sequence of Corynebacterium casei LMG S-19264T (=DSM 44701T), isolated from a smear-ripened cheese.</title>
        <authorList>
            <consortium name="US DOE Joint Genome Institute (JGI-PGF)"/>
            <person name="Walter F."/>
            <person name="Albersmeier A."/>
            <person name="Kalinowski J."/>
            <person name="Ruckert C."/>
        </authorList>
    </citation>
    <scope>NUCLEOTIDE SEQUENCE</scope>
    <source>
        <strain evidence="3">VKM B-1513</strain>
    </source>
</reference>
<dbReference type="PANTHER" id="PTHR34039">
    <property type="entry name" value="UPF0102 PROTEIN YRAN"/>
    <property type="match status" value="1"/>
</dbReference>
<keyword evidence="4" id="KW-1185">Reference proteome</keyword>
<dbReference type="Gene3D" id="3.40.1350.10">
    <property type="match status" value="1"/>
</dbReference>
<sequence>MSRARQAAEARGRWAEWLAMAWLAAKGYRLLDRRARTPAGEIDLVACRGEYIAFIEVKLRPSVAEARDSVGPRQRQRIERAASLWLARHDARFRRLFVRYDLFLVAPGRLPVHHRAAWVPGDGAVSLI</sequence>
<dbReference type="PANTHER" id="PTHR34039:SF1">
    <property type="entry name" value="UPF0102 PROTEIN YRAN"/>
    <property type="match status" value="1"/>
</dbReference>
<dbReference type="Pfam" id="PF02021">
    <property type="entry name" value="UPF0102"/>
    <property type="match status" value="1"/>
</dbReference>
<dbReference type="HAMAP" id="MF_00048">
    <property type="entry name" value="UPF0102"/>
    <property type="match status" value="1"/>
</dbReference>
<organism evidence="3 4">
    <name type="scientific">Maricaulis virginensis</name>
    <dbReference type="NCBI Taxonomy" id="144022"/>
    <lineage>
        <taxon>Bacteria</taxon>
        <taxon>Pseudomonadati</taxon>
        <taxon>Pseudomonadota</taxon>
        <taxon>Alphaproteobacteria</taxon>
        <taxon>Maricaulales</taxon>
        <taxon>Maricaulaceae</taxon>
        <taxon>Maricaulis</taxon>
    </lineage>
</organism>
<gene>
    <name evidence="3" type="ORF">GCM10017621_31610</name>
</gene>
<evidence type="ECO:0000313" key="3">
    <source>
        <dbReference type="EMBL" id="GLK53653.1"/>
    </source>
</evidence>
<dbReference type="EMBL" id="BSFE01000012">
    <property type="protein sequence ID" value="GLK53653.1"/>
    <property type="molecule type" value="Genomic_DNA"/>
</dbReference>
<reference evidence="3" key="2">
    <citation type="submission" date="2023-01" db="EMBL/GenBank/DDBJ databases">
        <authorList>
            <person name="Sun Q."/>
            <person name="Evtushenko L."/>
        </authorList>
    </citation>
    <scope>NUCLEOTIDE SEQUENCE</scope>
    <source>
        <strain evidence="3">VKM B-1513</strain>
    </source>
</reference>
<proteinExistence type="inferred from homology"/>
<evidence type="ECO:0000313" key="4">
    <source>
        <dbReference type="Proteomes" id="UP001143486"/>
    </source>
</evidence>